<feature type="compositionally biased region" description="Low complexity" evidence="1">
    <location>
        <begin position="292"/>
        <end position="307"/>
    </location>
</feature>
<dbReference type="PANTHER" id="PTHR42078">
    <property type="entry name" value="GLUCAN 1, 4-ALPHA-GLUCOSIDASE"/>
    <property type="match status" value="1"/>
</dbReference>
<feature type="region of interest" description="Disordered" evidence="1">
    <location>
        <begin position="287"/>
        <end position="316"/>
    </location>
</feature>
<gene>
    <name evidence="4" type="ORF">N7456_009863</name>
</gene>
<dbReference type="InterPro" id="IPR056722">
    <property type="entry name" value="DUF7820"/>
</dbReference>
<keyword evidence="2" id="KW-1133">Transmembrane helix</keyword>
<feature type="region of interest" description="Disordered" evidence="1">
    <location>
        <begin position="1"/>
        <end position="91"/>
    </location>
</feature>
<dbReference type="Proteomes" id="UP001149165">
    <property type="component" value="Unassembled WGS sequence"/>
</dbReference>
<dbReference type="EMBL" id="JAPQKH010000006">
    <property type="protein sequence ID" value="KAJ5094002.1"/>
    <property type="molecule type" value="Genomic_DNA"/>
</dbReference>
<keyword evidence="2" id="KW-0472">Membrane</keyword>
<dbReference type="PANTHER" id="PTHR42078:SF1">
    <property type="entry name" value="GLUCAN 1, 4-ALPHA-GLUCOSIDASE"/>
    <property type="match status" value="1"/>
</dbReference>
<feature type="region of interest" description="Disordered" evidence="1">
    <location>
        <begin position="174"/>
        <end position="200"/>
    </location>
</feature>
<reference evidence="4" key="1">
    <citation type="submission" date="2022-11" db="EMBL/GenBank/DDBJ databases">
        <authorList>
            <person name="Petersen C."/>
        </authorList>
    </citation>
    <scope>NUCLEOTIDE SEQUENCE</scope>
    <source>
        <strain evidence="4">IBT 30069</strain>
    </source>
</reference>
<evidence type="ECO:0000313" key="4">
    <source>
        <dbReference type="EMBL" id="KAJ5094002.1"/>
    </source>
</evidence>
<feature type="compositionally biased region" description="Polar residues" evidence="1">
    <location>
        <begin position="69"/>
        <end position="83"/>
    </location>
</feature>
<evidence type="ECO:0000256" key="1">
    <source>
        <dbReference type="SAM" id="MobiDB-lite"/>
    </source>
</evidence>
<accession>A0A9W9F5M9</accession>
<sequence>MSGRISPDHSRSASRSSQTPRLSQGGYESMPRQSFGRTSRVSNPNVFSDEYSLEPIDVDQIERAPSPVSIASSTTLTHPSQKHTGIAAAPEHVDPFADDARVSFEEPYRSSLPQKGAFANNRNSVSSINNAPFAVQRNQSVSSRFSIPRALSPYTGATSPSHPYSMYPQVGVSRTPSVGSTSTIRPQERPLGETNGPQHPYGMYTQNVVEEGMDDEIPVGFPGINSSYQPPPGRRIDDVGDIIGPDGHTEPLPPYSRYPTGAVPGAETMADGTGAPVDVNLGQDEHQLNSTSANSSSREPPISSTSSRVLIPEGTGNSGHYVGPAAAGASGAAATTGIMEFEEKLKRKGKQTACCGLPVWTLVLIATVMLIGGSIGGVIGGVLGTKRAHEADRQQAADHSSEGPYITTVTASNEMDYSSMTTTPTGFKAAPTGHYTIDTILQNYSRMCVENHDVRAVWSCLDKPEDFEIIIGESGGQQSIVFTSEAASTTTYSYGAQQPVLPTPTQNLSIVADKSETSFGPALFFWSYFDKLVVLPEDAIEVSSNSKREISTDGMSGFMERKQAAQPGEKPWFCWWNSTKLEFFLYVNQSAHDTNFQTTAVTGGNLAASMATAQAQKRDELTNYPRIIKMEERRDHEAASSPYCQQMQVDSYGHVQSIAHQTYAVQEIAPTPTTTYVNTAAGTESTYTAKVQWATPCYCLSLNG</sequence>
<organism evidence="4 5">
    <name type="scientific">Penicillium angulare</name>
    <dbReference type="NCBI Taxonomy" id="116970"/>
    <lineage>
        <taxon>Eukaryota</taxon>
        <taxon>Fungi</taxon>
        <taxon>Dikarya</taxon>
        <taxon>Ascomycota</taxon>
        <taxon>Pezizomycotina</taxon>
        <taxon>Eurotiomycetes</taxon>
        <taxon>Eurotiomycetidae</taxon>
        <taxon>Eurotiales</taxon>
        <taxon>Aspergillaceae</taxon>
        <taxon>Penicillium</taxon>
    </lineage>
</organism>
<feature type="compositionally biased region" description="Polar residues" evidence="1">
    <location>
        <begin position="31"/>
        <end position="46"/>
    </location>
</feature>
<evidence type="ECO:0000313" key="5">
    <source>
        <dbReference type="Proteomes" id="UP001149165"/>
    </source>
</evidence>
<dbReference type="AlphaFoldDB" id="A0A9W9F5M9"/>
<feature type="transmembrane region" description="Helical" evidence="2">
    <location>
        <begin position="357"/>
        <end position="383"/>
    </location>
</feature>
<name>A0A9W9F5M9_9EURO</name>
<dbReference type="Pfam" id="PF25130">
    <property type="entry name" value="DUF7820"/>
    <property type="match status" value="1"/>
</dbReference>
<feature type="compositionally biased region" description="Basic and acidic residues" evidence="1">
    <location>
        <begin position="1"/>
        <end position="11"/>
    </location>
</feature>
<keyword evidence="2" id="KW-0812">Transmembrane</keyword>
<dbReference type="OrthoDB" id="514070at2759"/>
<evidence type="ECO:0000259" key="3">
    <source>
        <dbReference type="Pfam" id="PF25130"/>
    </source>
</evidence>
<proteinExistence type="predicted"/>
<feature type="compositionally biased region" description="Polar residues" evidence="1">
    <location>
        <begin position="174"/>
        <end position="185"/>
    </location>
</feature>
<feature type="domain" description="DUF7820" evidence="3">
    <location>
        <begin position="414"/>
        <end position="668"/>
    </location>
</feature>
<protein>
    <recommendedName>
        <fullName evidence="3">DUF7820 domain-containing protein</fullName>
    </recommendedName>
</protein>
<keyword evidence="5" id="KW-1185">Reference proteome</keyword>
<reference evidence="4" key="2">
    <citation type="journal article" date="2023" name="IMA Fungus">
        <title>Comparative genomic study of the Penicillium genus elucidates a diverse pangenome and 15 lateral gene transfer events.</title>
        <authorList>
            <person name="Petersen C."/>
            <person name="Sorensen T."/>
            <person name="Nielsen M.R."/>
            <person name="Sondergaard T.E."/>
            <person name="Sorensen J.L."/>
            <person name="Fitzpatrick D.A."/>
            <person name="Frisvad J.C."/>
            <person name="Nielsen K.L."/>
        </authorList>
    </citation>
    <scope>NUCLEOTIDE SEQUENCE</scope>
    <source>
        <strain evidence="4">IBT 30069</strain>
    </source>
</reference>
<evidence type="ECO:0000256" key="2">
    <source>
        <dbReference type="SAM" id="Phobius"/>
    </source>
</evidence>
<comment type="caution">
    <text evidence="4">The sequence shown here is derived from an EMBL/GenBank/DDBJ whole genome shotgun (WGS) entry which is preliminary data.</text>
</comment>